<comment type="caution">
    <text evidence="5">The sequence shown here is derived from an EMBL/GenBank/DDBJ whole genome shotgun (WGS) entry which is preliminary data.</text>
</comment>
<dbReference type="CDD" id="cd00009">
    <property type="entry name" value="AAA"/>
    <property type="match status" value="1"/>
</dbReference>
<comment type="catalytic activity">
    <reaction evidence="2 3">
        <text>DNA(n) + a 2'-deoxyribonucleoside 5'-triphosphate = DNA(n+1) + diphosphate</text>
        <dbReference type="Rhea" id="RHEA:22508"/>
        <dbReference type="Rhea" id="RHEA-COMP:17339"/>
        <dbReference type="Rhea" id="RHEA-COMP:17340"/>
        <dbReference type="ChEBI" id="CHEBI:33019"/>
        <dbReference type="ChEBI" id="CHEBI:61560"/>
        <dbReference type="ChEBI" id="CHEBI:173112"/>
        <dbReference type="EC" id="2.7.7.7"/>
    </reaction>
</comment>
<keyword evidence="3" id="KW-0235">DNA replication</keyword>
<evidence type="ECO:0000313" key="6">
    <source>
        <dbReference type="Proteomes" id="UP000178106"/>
    </source>
</evidence>
<dbReference type="PANTHER" id="PTHR11669:SF0">
    <property type="entry name" value="PROTEIN STICHEL-LIKE 2"/>
    <property type="match status" value="1"/>
</dbReference>
<evidence type="ECO:0000256" key="2">
    <source>
        <dbReference type="ARBA" id="ARBA00049244"/>
    </source>
</evidence>
<dbReference type="SUPFAM" id="SSF52540">
    <property type="entry name" value="P-loop containing nucleoside triphosphate hydrolases"/>
    <property type="match status" value="1"/>
</dbReference>
<dbReference type="NCBIfam" id="TIGR02397">
    <property type="entry name" value="dnaX_nterm"/>
    <property type="match status" value="1"/>
</dbReference>
<keyword evidence="3" id="KW-0547">Nucleotide-binding</keyword>
<dbReference type="InterPro" id="IPR003593">
    <property type="entry name" value="AAA+_ATPase"/>
</dbReference>
<evidence type="ECO:0000259" key="4">
    <source>
        <dbReference type="SMART" id="SM00382"/>
    </source>
</evidence>
<protein>
    <recommendedName>
        <fullName evidence="3">DNA polymerase III subunit gamma/tau</fullName>
        <ecNumber evidence="3">2.7.7.7</ecNumber>
    </recommendedName>
</protein>
<accession>A0A1G2E0T6</accession>
<dbReference type="EC" id="2.7.7.7" evidence="3"/>
<comment type="function">
    <text evidence="3">DNA polymerase III is a complex, multichain enzyme responsible for most of the replicative synthesis in bacteria. This DNA polymerase also exhibits 3' to 5' exonuclease activity.</text>
</comment>
<dbReference type="SMART" id="SM00382">
    <property type="entry name" value="AAA"/>
    <property type="match status" value="1"/>
</dbReference>
<dbReference type="GO" id="GO:0005524">
    <property type="term" value="F:ATP binding"/>
    <property type="evidence" value="ECO:0007669"/>
    <property type="project" value="UniProtKB-KW"/>
</dbReference>
<dbReference type="InterPro" id="IPR012763">
    <property type="entry name" value="DNA_pol_III_sug/sutau_N"/>
</dbReference>
<gene>
    <name evidence="3" type="primary">dnaX</name>
    <name evidence="5" type="ORF">A2494_03865</name>
</gene>
<dbReference type="EMBL" id="MHLU01000076">
    <property type="protein sequence ID" value="OGZ18901.1"/>
    <property type="molecule type" value="Genomic_DNA"/>
</dbReference>
<dbReference type="Proteomes" id="UP000178106">
    <property type="component" value="Unassembled WGS sequence"/>
</dbReference>
<name>A0A1G2E0T6_9BACT</name>
<organism evidence="5 6">
    <name type="scientific">Candidatus Lloydbacteria bacterium RIFOXYC12_FULL_46_25</name>
    <dbReference type="NCBI Taxonomy" id="1798670"/>
    <lineage>
        <taxon>Bacteria</taxon>
        <taxon>Candidatus Lloydiibacteriota</taxon>
    </lineage>
</organism>
<proteinExistence type="inferred from homology"/>
<dbReference type="AlphaFoldDB" id="A0A1G2E0T6"/>
<dbReference type="InterPro" id="IPR027417">
    <property type="entry name" value="P-loop_NTPase"/>
</dbReference>
<keyword evidence="1 3" id="KW-0239">DNA-directed DNA polymerase</keyword>
<comment type="subunit">
    <text evidence="3">DNA polymerase III contains a core (composed of alpha, epsilon and theta chains) that associates with a tau subunit. This core dimerizes to form the POLIII' complex. PolIII' associates with the gamma complex (composed of gamma, delta, delta', psi and chi chains) and with the beta chain to form the complete DNA polymerase III complex.</text>
</comment>
<dbReference type="GO" id="GO:0009360">
    <property type="term" value="C:DNA polymerase III complex"/>
    <property type="evidence" value="ECO:0007669"/>
    <property type="project" value="InterPro"/>
</dbReference>
<dbReference type="Gene3D" id="3.40.50.300">
    <property type="entry name" value="P-loop containing nucleotide triphosphate hydrolases"/>
    <property type="match status" value="1"/>
</dbReference>
<dbReference type="Pfam" id="PF13177">
    <property type="entry name" value="DNA_pol3_delta2"/>
    <property type="match status" value="2"/>
</dbReference>
<evidence type="ECO:0000256" key="3">
    <source>
        <dbReference type="RuleBase" id="RU364063"/>
    </source>
</evidence>
<keyword evidence="3" id="KW-0548">Nucleotidyltransferase</keyword>
<sequence>MSELALYRKYRPQRFSDVRGQKEIISILERSIKDKSVSHAYLFSGGRGTGKTTVARIFATEVGCTPSDLYEIDAASNRKIDDVRELRDAVQTMPFESPYKVYIIDEVHMLTSEAFNALLKTLEEPPEHVIFILATTDREKLPETIISRCQSFVFQQPQMEELKAFVTEVAKKEGQKLDGPSADIVAMFGDGSYRDTLSVLEKVLISTKGGTADADVVARIVGAPTADLVNRVLEAIDSSDVELGLTAIRQTESDHIDVKVYLKMILARLRAVLLLRYAPGMEKEFAQEFTPRDLEFIRTLALSKEKRINSHVLMEFLDASKLIGFSTIRTLPVELALIRVAGENK</sequence>
<evidence type="ECO:0000313" key="5">
    <source>
        <dbReference type="EMBL" id="OGZ18901.1"/>
    </source>
</evidence>
<dbReference type="PANTHER" id="PTHR11669">
    <property type="entry name" value="REPLICATION FACTOR C / DNA POLYMERASE III GAMMA-TAU SUBUNIT"/>
    <property type="match status" value="1"/>
</dbReference>
<comment type="similarity">
    <text evidence="3">Belongs to the DnaX/STICHEL family.</text>
</comment>
<reference evidence="5 6" key="1">
    <citation type="journal article" date="2016" name="Nat. Commun.">
        <title>Thousands of microbial genomes shed light on interconnected biogeochemical processes in an aquifer system.</title>
        <authorList>
            <person name="Anantharaman K."/>
            <person name="Brown C.T."/>
            <person name="Hug L.A."/>
            <person name="Sharon I."/>
            <person name="Castelle C.J."/>
            <person name="Probst A.J."/>
            <person name="Thomas B.C."/>
            <person name="Singh A."/>
            <person name="Wilkins M.J."/>
            <person name="Karaoz U."/>
            <person name="Brodie E.L."/>
            <person name="Williams K.H."/>
            <person name="Hubbard S.S."/>
            <person name="Banfield J.F."/>
        </authorList>
    </citation>
    <scope>NUCLEOTIDE SEQUENCE [LARGE SCALE GENOMIC DNA]</scope>
</reference>
<keyword evidence="3" id="KW-0808">Transferase</keyword>
<feature type="domain" description="AAA+ ATPase" evidence="4">
    <location>
        <begin position="37"/>
        <end position="157"/>
    </location>
</feature>
<dbReference type="InterPro" id="IPR050238">
    <property type="entry name" value="DNA_Rep/Repair_Clamp_Loader"/>
</dbReference>
<evidence type="ECO:0000256" key="1">
    <source>
        <dbReference type="ARBA" id="ARBA00022932"/>
    </source>
</evidence>
<dbReference type="GO" id="GO:0006261">
    <property type="term" value="P:DNA-templated DNA replication"/>
    <property type="evidence" value="ECO:0007669"/>
    <property type="project" value="TreeGrafter"/>
</dbReference>
<dbReference type="Gene3D" id="1.10.8.60">
    <property type="match status" value="1"/>
</dbReference>
<dbReference type="GO" id="GO:0003887">
    <property type="term" value="F:DNA-directed DNA polymerase activity"/>
    <property type="evidence" value="ECO:0007669"/>
    <property type="project" value="UniProtKB-KW"/>
</dbReference>
<keyword evidence="3" id="KW-0067">ATP-binding</keyword>